<keyword evidence="3" id="KW-1185">Reference proteome</keyword>
<evidence type="ECO:0000256" key="1">
    <source>
        <dbReference type="SAM" id="MobiDB-lite"/>
    </source>
</evidence>
<accession>A0A328BQS3</accession>
<organism evidence="2 3">
    <name type="scientific">Phenylobacterium kunshanense</name>
    <dbReference type="NCBI Taxonomy" id="1445034"/>
    <lineage>
        <taxon>Bacteria</taxon>
        <taxon>Pseudomonadati</taxon>
        <taxon>Pseudomonadota</taxon>
        <taxon>Alphaproteobacteria</taxon>
        <taxon>Caulobacterales</taxon>
        <taxon>Caulobacteraceae</taxon>
        <taxon>Phenylobacterium</taxon>
    </lineage>
</organism>
<evidence type="ECO:0000313" key="2">
    <source>
        <dbReference type="EMBL" id="RAK68861.1"/>
    </source>
</evidence>
<dbReference type="Proteomes" id="UP000249524">
    <property type="component" value="Unassembled WGS sequence"/>
</dbReference>
<evidence type="ECO:0000313" key="3">
    <source>
        <dbReference type="Proteomes" id="UP000249524"/>
    </source>
</evidence>
<protein>
    <submittedName>
        <fullName evidence="2">Uncharacterized protein</fullName>
    </submittedName>
</protein>
<dbReference type="AlphaFoldDB" id="A0A328BQS3"/>
<reference evidence="2 3" key="1">
    <citation type="submission" date="2018-05" db="EMBL/GenBank/DDBJ databases">
        <authorList>
            <person name="Lanie J.A."/>
            <person name="Ng W.-L."/>
            <person name="Kazmierczak K.M."/>
            <person name="Andrzejewski T.M."/>
            <person name="Davidsen T.M."/>
            <person name="Wayne K.J."/>
            <person name="Tettelin H."/>
            <person name="Glass J.I."/>
            <person name="Rusch D."/>
            <person name="Podicherti R."/>
            <person name="Tsui H.-C.T."/>
            <person name="Winkler M.E."/>
        </authorList>
    </citation>
    <scope>NUCLEOTIDE SEQUENCE [LARGE SCALE GENOMIC DNA]</scope>
    <source>
        <strain evidence="2 3">BUT-10</strain>
    </source>
</reference>
<feature type="compositionally biased region" description="Low complexity" evidence="1">
    <location>
        <begin position="54"/>
        <end position="63"/>
    </location>
</feature>
<feature type="compositionally biased region" description="Basic and acidic residues" evidence="1">
    <location>
        <begin position="16"/>
        <end position="26"/>
    </location>
</feature>
<proteinExistence type="predicted"/>
<feature type="compositionally biased region" description="Basic residues" evidence="1">
    <location>
        <begin position="35"/>
        <end position="50"/>
    </location>
</feature>
<dbReference type="EMBL" id="QFYS01000001">
    <property type="protein sequence ID" value="RAK68861.1"/>
    <property type="molecule type" value="Genomic_DNA"/>
</dbReference>
<sequence>MRPKRCCPNWPSWPPERVRAARERNSRCATLSRPLPRRLPSRRPRRRRSPRPAAPQTRPTSGA</sequence>
<feature type="region of interest" description="Disordered" evidence="1">
    <location>
        <begin position="1"/>
        <end position="63"/>
    </location>
</feature>
<gene>
    <name evidence="2" type="ORF">DJ019_02270</name>
</gene>
<name>A0A328BQS3_9CAUL</name>
<comment type="caution">
    <text evidence="2">The sequence shown here is derived from an EMBL/GenBank/DDBJ whole genome shotgun (WGS) entry which is preliminary data.</text>
</comment>